<dbReference type="InterPro" id="IPR045351">
    <property type="entry name" value="DUF6531"/>
</dbReference>
<feature type="domain" description="Bacterial EndoU nuclease" evidence="3">
    <location>
        <begin position="1536"/>
        <end position="1668"/>
    </location>
</feature>
<feature type="compositionally biased region" description="Basic and acidic residues" evidence="2">
    <location>
        <begin position="1501"/>
        <end position="1521"/>
    </location>
</feature>
<dbReference type="EMBL" id="BSCQ01000043">
    <property type="protein sequence ID" value="GLH44719.1"/>
    <property type="molecule type" value="Genomic_DNA"/>
</dbReference>
<comment type="caution">
    <text evidence="6">The sequence shown here is derived from an EMBL/GenBank/DDBJ whole genome shotgun (WGS) entry which is preliminary data.</text>
</comment>
<keyword evidence="1" id="KW-0677">Repeat</keyword>
<dbReference type="Pfam" id="PF20148">
    <property type="entry name" value="DUF6531"/>
    <property type="match status" value="1"/>
</dbReference>
<evidence type="ECO:0000259" key="5">
    <source>
        <dbReference type="Pfam" id="PF25023"/>
    </source>
</evidence>
<feature type="compositionally biased region" description="Basic and acidic residues" evidence="2">
    <location>
        <begin position="446"/>
        <end position="457"/>
    </location>
</feature>
<name>A0ABQ5PMG2_9PSED</name>
<feature type="domain" description="Teneurin-like YD-shell" evidence="5">
    <location>
        <begin position="952"/>
        <end position="1095"/>
    </location>
</feature>
<accession>A0ABQ5PMG2</accession>
<reference evidence="6" key="2">
    <citation type="submission" date="2022-11" db="EMBL/GenBank/DDBJ databases">
        <title>Draft genome sequencing of Pseudomonas atacamensis RS3R1.</title>
        <authorList>
            <person name="Furuya T."/>
            <person name="Kaneko H."/>
        </authorList>
    </citation>
    <scope>NUCLEOTIDE SEQUENCE</scope>
    <source>
        <strain evidence="6">RS3R-1</strain>
    </source>
</reference>
<evidence type="ECO:0008006" key="8">
    <source>
        <dbReference type="Google" id="ProtNLM"/>
    </source>
</evidence>
<evidence type="ECO:0000259" key="4">
    <source>
        <dbReference type="Pfam" id="PF20148"/>
    </source>
</evidence>
<dbReference type="PANTHER" id="PTHR32305">
    <property type="match status" value="1"/>
</dbReference>
<feature type="compositionally biased region" description="Low complexity" evidence="2">
    <location>
        <begin position="415"/>
        <end position="427"/>
    </location>
</feature>
<proteinExistence type="predicted"/>
<evidence type="ECO:0000256" key="2">
    <source>
        <dbReference type="SAM" id="MobiDB-lite"/>
    </source>
</evidence>
<dbReference type="RefSeq" id="WP_160769229.1">
    <property type="nucleotide sequence ID" value="NZ_BSCQ01000043.1"/>
</dbReference>
<dbReference type="InterPro" id="IPR022385">
    <property type="entry name" value="Rhs_assc_core"/>
</dbReference>
<keyword evidence="7" id="KW-1185">Reference proteome</keyword>
<dbReference type="SUPFAM" id="SSF69304">
    <property type="entry name" value="Tricorn protease N-terminal domain"/>
    <property type="match status" value="1"/>
</dbReference>
<feature type="domain" description="Teneurin-like YD-shell" evidence="5">
    <location>
        <begin position="1174"/>
        <end position="1468"/>
    </location>
</feature>
<dbReference type="Pfam" id="PF25023">
    <property type="entry name" value="TEN_YD-shell"/>
    <property type="match status" value="3"/>
</dbReference>
<evidence type="ECO:0000313" key="7">
    <source>
        <dbReference type="Proteomes" id="UP001145022"/>
    </source>
</evidence>
<dbReference type="InterPro" id="IPR056823">
    <property type="entry name" value="TEN-like_YD-shell"/>
</dbReference>
<evidence type="ECO:0000313" key="6">
    <source>
        <dbReference type="EMBL" id="GLH44719.1"/>
    </source>
</evidence>
<dbReference type="NCBIfam" id="TIGR01643">
    <property type="entry name" value="YD_repeat_2x"/>
    <property type="match status" value="9"/>
</dbReference>
<dbReference type="Proteomes" id="UP001145022">
    <property type="component" value="Unassembled WGS sequence"/>
</dbReference>
<feature type="domain" description="DUF6531" evidence="4">
    <location>
        <begin position="486"/>
        <end position="559"/>
    </location>
</feature>
<sequence length="1672" mass="187577">MSVLMGGIVGGLTAKQPDAQAIINDFKKCLKDYREHAEAWYGGILDAEQQFKVGDEVGTAEKDSKKENTLYANCPANGKLVLIHSFESARFVPIGNTPVQLTPVVNGRFIGKNEVGPTINKTIDASGILEVSGLTPNQQYKITFFPNPTRAQIDSLFNSYQGVIGELGGWLQTEWSTSFLPLWQAHTDASLGGRALQELEAAWEGFMKAIMGLWGDIKSLYDLIAHPRENYEKLKNFFTEEQIKKIYDASADAIHTALLIASDEPLMWIYVAAIVAWVKMLPPQTCTEVLAQMSTEFLLNILIGVVLTGGLGLAVRVGTKAVKGVQSSGKVIKLIEDFTGMLMKVSKSKATPHTEASKPLLLNGDSKFNPARKADVQIAPPKPAETATAPKNRPLITGGSDSNFNPTPKADVQIAAPKPAETATAPKSKLPGTVGKVESDAQIQTRKKDEPASRIEQVETVDNAPEQPKNPAKKPAQCVDDTCSDGEPVSMVTGEELLTLTDGELGGLLPFEWTRLYRSSAVEIDSRLGYGWSHSLSHRLQIDDEGVLWTDNENRQTRFPMPTEQRPAITNSLAQAAIYLGNEPGELILTQAGAKTRFYHFRAGRLTAISDAYENRLHISYDFVDRIQRIDNGAGRALLLRYEDRHIVAVDQQQQRPEYNERGERQDPWLTIHTLVTYRYNALNQLVSSTNAMGETEHYRYNDQHVILERQMAGGASFFWEWEREGKLSRCVRHWANYAQMEARYQWDDNGSVIVHNADGSELVYVHDENARLVSETAPDGGETQSAYDDNGRLIAVKDPMGAITEYQYSDAGRLIAVIPPEGVPTRYNYFNGQLIDVQRGKARWKYERNRQGDITQQTDPDGNETFYSYDRQGRLLEIRHPDGSRHQLGWNNLGQLLEERLPDGGQRKYRYDALGRQITRQDEFGAITQYQWDAVARLTQVTLPGGATRAFTYNPYGRVTAERDELGRITRYEYADNLHLVSRRINPDGSQLRYRYDNSQLNLTEIENERGERYQLDYYPNGLIQQETGFDGRRTAYEYDLNGQLLKKTEFGDDGSELVTEYQRDAAGRLLVKTLPDGEEIHYSYDALGRLVNVDDGHWPLAYEYDVQDRLITEHQGWGTTRYAYDKVGQLSHCRLPDGCTLDYRHLSGGRLSSIDLNGSRLTSHQFNAGREQQRQQGLLLSQYQYDEQGRLQAHSVSQRDKHLFQRRYNYDANGNLAGINDSRKGNRSYHYDPLDRLISVRGAMPESFAHDPAGNLLGQNDLPAANLANVKGNRLLMQGDRHYDYDAYGNLIRERRGNGQKLVTEYRYDCQHRLIGVSLPGGSTATYKYDAFGRRIEKTVDGHTTEFLWQGERLIAESAESRYRSYIYEPGSFRPLAMLDGEGPLKAAPFYYQLDHLGTPQELTDYSGEIMWSAKYRAYGNLAALDVSEIDNPLRFQGQYFDTETGLHYNRHRYYNPGTGRFLTPDPIKLAGGLNSYQYVTNPTGWVDPLGLNTCPGAGDKDSSGNRTDQEEKKSKVDDGSPEAPYTGPIPKAMQNKILYGTRSPGHNKPVGGHSAQVMNSPKYQYDIVSTNKDGTTSVKNFKMILERKDGTIGWSAAKSPNRHTFAPKSWSDAKILRVTDEVAAEPGRVLRNDPGAVVTEHTKIVDGVQWQVIKENDVITSSYPTGATP</sequence>
<protein>
    <recommendedName>
        <fullName evidence="8">Type IV secretion protein Rhs</fullName>
    </recommendedName>
</protein>
<gene>
    <name evidence="6" type="ORF">RS3R1_38070</name>
</gene>
<dbReference type="InterPro" id="IPR006530">
    <property type="entry name" value="YD"/>
</dbReference>
<dbReference type="Pfam" id="PF14436">
    <property type="entry name" value="EndoU_bacteria"/>
    <property type="match status" value="1"/>
</dbReference>
<dbReference type="Gene3D" id="2.180.10.10">
    <property type="entry name" value="RHS repeat-associated core"/>
    <property type="match status" value="3"/>
</dbReference>
<reference evidence="6" key="1">
    <citation type="journal article" date="2021" name="Sci. Rep.">
        <title>An efficient direct screening system for microorganisms that activate plant immune responses based on plant-microbe interactions using cultured plant cells.</title>
        <authorList>
            <person name="Kurokawa M."/>
            <person name="Nakano M."/>
            <person name="Kitahata N."/>
            <person name="Kuchitsu K."/>
            <person name="Furuya T."/>
        </authorList>
    </citation>
    <scope>NUCLEOTIDE SEQUENCE</scope>
    <source>
        <strain evidence="6">RS3R-1</strain>
    </source>
</reference>
<evidence type="ECO:0000259" key="3">
    <source>
        <dbReference type="Pfam" id="PF14436"/>
    </source>
</evidence>
<feature type="domain" description="Teneurin-like YD-shell" evidence="5">
    <location>
        <begin position="804"/>
        <end position="942"/>
    </location>
</feature>
<organism evidence="6 7">
    <name type="scientific">Pseudomonas atacamensis</name>
    <dbReference type="NCBI Taxonomy" id="2565368"/>
    <lineage>
        <taxon>Bacteria</taxon>
        <taxon>Pseudomonadati</taxon>
        <taxon>Pseudomonadota</taxon>
        <taxon>Gammaproteobacteria</taxon>
        <taxon>Pseudomonadales</taxon>
        <taxon>Pseudomonadaceae</taxon>
        <taxon>Pseudomonas</taxon>
    </lineage>
</organism>
<dbReference type="PANTHER" id="PTHR32305:SF15">
    <property type="entry name" value="PROTEIN RHSA-RELATED"/>
    <property type="match status" value="1"/>
</dbReference>
<evidence type="ECO:0000256" key="1">
    <source>
        <dbReference type="ARBA" id="ARBA00022737"/>
    </source>
</evidence>
<dbReference type="NCBIfam" id="TIGR03696">
    <property type="entry name" value="Rhs_assc_core"/>
    <property type="match status" value="1"/>
</dbReference>
<feature type="region of interest" description="Disordered" evidence="2">
    <location>
        <begin position="377"/>
        <end position="479"/>
    </location>
</feature>
<feature type="region of interest" description="Disordered" evidence="2">
    <location>
        <begin position="1493"/>
        <end position="1534"/>
    </location>
</feature>
<reference evidence="6" key="3">
    <citation type="journal article" date="2023" name="J. Biotechnol.">
        <title>Draft Genome Sequences of Endophytic Pseudomonas Strains, Isolated from the Interior of Brassicaceae Plants.</title>
        <authorList>
            <person name="Kaneko H."/>
            <person name="Furuya T."/>
        </authorList>
    </citation>
    <scope>NUCLEOTIDE SEQUENCE</scope>
    <source>
        <strain evidence="6">RS3R-1</strain>
    </source>
</reference>
<dbReference type="InterPro" id="IPR029501">
    <property type="entry name" value="EndoU_bac"/>
</dbReference>
<dbReference type="InterPro" id="IPR050708">
    <property type="entry name" value="T6SS_VgrG/RHS"/>
</dbReference>